<feature type="compositionally biased region" description="Low complexity" evidence="1">
    <location>
        <begin position="18"/>
        <end position="27"/>
    </location>
</feature>
<feature type="compositionally biased region" description="Basic residues" evidence="1">
    <location>
        <begin position="218"/>
        <end position="230"/>
    </location>
</feature>
<evidence type="ECO:0000313" key="3">
    <source>
        <dbReference type="Proteomes" id="UP000271974"/>
    </source>
</evidence>
<comment type="caution">
    <text evidence="2">The sequence shown here is derived from an EMBL/GenBank/DDBJ whole genome shotgun (WGS) entry which is preliminary data.</text>
</comment>
<feature type="compositionally biased region" description="Polar residues" evidence="1">
    <location>
        <begin position="194"/>
        <end position="203"/>
    </location>
</feature>
<name>A0A3S1A5V1_ELYCH</name>
<dbReference type="EMBL" id="RQTK01000011">
    <property type="protein sequence ID" value="RUS91427.1"/>
    <property type="molecule type" value="Genomic_DNA"/>
</dbReference>
<evidence type="ECO:0000313" key="2">
    <source>
        <dbReference type="EMBL" id="RUS91427.1"/>
    </source>
</evidence>
<keyword evidence="3" id="KW-1185">Reference proteome</keyword>
<sequence length="230" mass="25715">MMLMACQFQQNQQQHFNPAQNHNFFPQTSFPRQPRYQHYGNGLLPAPSHQHQPQRFPKRAGAGPRPQRFSPPPRQLSAGPGSDSSPCYQFEEIKLARRALGIYFEQVPVSLRRWQPLQQDSLGNQWEGEGGMMDHCSRPFPLPATGQVTAEASVYRPLDEGQDTGEARLGKTSSEGDNSRTEVVSVSDDDSDVQVMSTFTPSDPSKPIVIEASPVTSRPKKKRKKKILGT</sequence>
<dbReference type="OrthoDB" id="10632510at2759"/>
<protein>
    <submittedName>
        <fullName evidence="2">Uncharacterized protein</fullName>
    </submittedName>
</protein>
<reference evidence="2 3" key="1">
    <citation type="submission" date="2019-01" db="EMBL/GenBank/DDBJ databases">
        <title>A draft genome assembly of the solar-powered sea slug Elysia chlorotica.</title>
        <authorList>
            <person name="Cai H."/>
            <person name="Li Q."/>
            <person name="Fang X."/>
            <person name="Li J."/>
            <person name="Curtis N.E."/>
            <person name="Altenburger A."/>
            <person name="Shibata T."/>
            <person name="Feng M."/>
            <person name="Maeda T."/>
            <person name="Schwartz J.A."/>
            <person name="Shigenobu S."/>
            <person name="Lundholm N."/>
            <person name="Nishiyama T."/>
            <person name="Yang H."/>
            <person name="Hasebe M."/>
            <person name="Li S."/>
            <person name="Pierce S.K."/>
            <person name="Wang J."/>
        </authorList>
    </citation>
    <scope>NUCLEOTIDE SEQUENCE [LARGE SCALE GENOMIC DNA]</scope>
    <source>
        <strain evidence="2">EC2010</strain>
        <tissue evidence="2">Whole organism of an adult</tissue>
    </source>
</reference>
<feature type="region of interest" description="Disordered" evidence="1">
    <location>
        <begin position="18"/>
        <end position="85"/>
    </location>
</feature>
<gene>
    <name evidence="2" type="ORF">EGW08_000751</name>
</gene>
<evidence type="ECO:0000256" key="1">
    <source>
        <dbReference type="SAM" id="MobiDB-lite"/>
    </source>
</evidence>
<dbReference type="Proteomes" id="UP000271974">
    <property type="component" value="Unassembled WGS sequence"/>
</dbReference>
<dbReference type="AlphaFoldDB" id="A0A3S1A5V1"/>
<organism evidence="2 3">
    <name type="scientific">Elysia chlorotica</name>
    <name type="common">Eastern emerald elysia</name>
    <name type="synonym">Sea slug</name>
    <dbReference type="NCBI Taxonomy" id="188477"/>
    <lineage>
        <taxon>Eukaryota</taxon>
        <taxon>Metazoa</taxon>
        <taxon>Spiralia</taxon>
        <taxon>Lophotrochozoa</taxon>
        <taxon>Mollusca</taxon>
        <taxon>Gastropoda</taxon>
        <taxon>Heterobranchia</taxon>
        <taxon>Euthyneura</taxon>
        <taxon>Panpulmonata</taxon>
        <taxon>Sacoglossa</taxon>
        <taxon>Placobranchoidea</taxon>
        <taxon>Plakobranchidae</taxon>
        <taxon>Elysia</taxon>
    </lineage>
</organism>
<accession>A0A3S1A5V1</accession>
<feature type="region of interest" description="Disordered" evidence="1">
    <location>
        <begin position="156"/>
        <end position="230"/>
    </location>
</feature>
<proteinExistence type="predicted"/>